<dbReference type="InterPro" id="IPR029052">
    <property type="entry name" value="Metallo-depent_PP-like"/>
</dbReference>
<dbReference type="EMBL" id="FQVU01000004">
    <property type="protein sequence ID" value="SHH05541.1"/>
    <property type="molecule type" value="Genomic_DNA"/>
</dbReference>
<dbReference type="InterPro" id="IPR051918">
    <property type="entry name" value="STPP_CPPED1"/>
</dbReference>
<dbReference type="Gene3D" id="3.60.21.10">
    <property type="match status" value="1"/>
</dbReference>
<accession>A0A1M5PVG1</accession>
<name>A0A1M5PVG1_9ACTN</name>
<keyword evidence="5" id="KW-1185">Reference proteome</keyword>
<dbReference type="Pfam" id="PF00149">
    <property type="entry name" value="Metallophos"/>
    <property type="match status" value="1"/>
</dbReference>
<dbReference type="GO" id="GO:0016787">
    <property type="term" value="F:hydrolase activity"/>
    <property type="evidence" value="ECO:0007669"/>
    <property type="project" value="InterPro"/>
</dbReference>
<dbReference type="Proteomes" id="UP000186132">
    <property type="component" value="Unassembled WGS sequence"/>
</dbReference>
<evidence type="ECO:0000259" key="3">
    <source>
        <dbReference type="Pfam" id="PF06439"/>
    </source>
</evidence>
<dbReference type="InterPro" id="IPR010496">
    <property type="entry name" value="AL/BT2_dom"/>
</dbReference>
<dbReference type="SUPFAM" id="SSF56300">
    <property type="entry name" value="Metallo-dependent phosphatases"/>
    <property type="match status" value="1"/>
</dbReference>
<dbReference type="AlphaFoldDB" id="A0A1M5PVG1"/>
<protein>
    <recommendedName>
        <fullName evidence="6">Calcineurin-like phosphoesterase</fullName>
    </recommendedName>
</protein>
<reference evidence="4 5" key="1">
    <citation type="submission" date="2016-11" db="EMBL/GenBank/DDBJ databases">
        <authorList>
            <person name="Jaros S."/>
            <person name="Januszkiewicz K."/>
            <person name="Wedrychowicz H."/>
        </authorList>
    </citation>
    <scope>NUCLEOTIDE SEQUENCE [LARGE SCALE GENOMIC DNA]</scope>
    <source>
        <strain evidence="4 5">DSM 45627</strain>
    </source>
</reference>
<dbReference type="Gene3D" id="2.60.120.560">
    <property type="entry name" value="Exo-inulinase, domain 1"/>
    <property type="match status" value="1"/>
</dbReference>
<feature type="domain" description="3-keto-alpha-glucoside-1,2-lyase/3-keto-2-hydroxy-glucal hydratase" evidence="3">
    <location>
        <begin position="44"/>
        <end position="223"/>
    </location>
</feature>
<dbReference type="PANTHER" id="PTHR43143:SF5">
    <property type="entry name" value="SECRETED PROTEIN"/>
    <property type="match status" value="1"/>
</dbReference>
<organism evidence="4 5">
    <name type="scientific">Jatrophihabitans endophyticus</name>
    <dbReference type="NCBI Taxonomy" id="1206085"/>
    <lineage>
        <taxon>Bacteria</taxon>
        <taxon>Bacillati</taxon>
        <taxon>Actinomycetota</taxon>
        <taxon>Actinomycetes</taxon>
        <taxon>Jatrophihabitantales</taxon>
        <taxon>Jatrophihabitantaceae</taxon>
        <taxon>Jatrophihabitans</taxon>
    </lineage>
</organism>
<evidence type="ECO:0000259" key="2">
    <source>
        <dbReference type="Pfam" id="PF00149"/>
    </source>
</evidence>
<evidence type="ECO:0000256" key="1">
    <source>
        <dbReference type="SAM" id="SignalP"/>
    </source>
</evidence>
<dbReference type="RefSeq" id="WP_084181234.1">
    <property type="nucleotide sequence ID" value="NZ_FQVU01000004.1"/>
</dbReference>
<feature type="signal peptide" evidence="1">
    <location>
        <begin position="1"/>
        <end position="23"/>
    </location>
</feature>
<dbReference type="OrthoDB" id="9772095at2"/>
<keyword evidence="1" id="KW-0732">Signal</keyword>
<feature type="chain" id="PRO_5012002485" description="Calcineurin-like phosphoesterase" evidence="1">
    <location>
        <begin position="24"/>
        <end position="539"/>
    </location>
</feature>
<gene>
    <name evidence="4" type="ORF">SAMN05443575_3202</name>
</gene>
<evidence type="ECO:0000313" key="4">
    <source>
        <dbReference type="EMBL" id="SHH05541.1"/>
    </source>
</evidence>
<feature type="domain" description="Calcineurin-like phosphoesterase" evidence="2">
    <location>
        <begin position="233"/>
        <end position="447"/>
    </location>
</feature>
<evidence type="ECO:0000313" key="5">
    <source>
        <dbReference type="Proteomes" id="UP000186132"/>
    </source>
</evidence>
<sequence>MLQAGRVRAAVIALVVGATVATAAVPAATAAAAAPLPTIEHPLGFTDTFDNGRTDGWTAVTEGTAAGPAKWVARNGALQQTSNVYGGSAAPTSIAKPGTMFVAGSPRWRDYDFSVSAHTADDDAFGVVFRYTDRNNYYRFSMDRERKYRRLVAKVGGRYRTLAQSRVVGYRPGRSYRIRVVAVGADLTVLLDGATVARAHDATLPAGRFGLYTWGAPTTFDSVTASVRTDFFSIAVLPDTQYEVRDAPQVLNAQTRWLAANRADQNLAMVLHEGDVVDDLTDSRQWSNAVTGLDQLGGKIPFVVAAGNHDVQTSKDDYPRPVITAPFNALIGKLTDYHVDGRFARDDSRDTYHLFSAGGVDFLVLNLTFGAPDDVLLWAGQIADRYPARHVILLTHDYLGQNDAVRGEPGDKYLPSSYNPTLNDGTAIRDRFVLTHPNVQFAFSGHVIAPTRPGVTYSVGRLVSTNDAGRPVYQTLTNYQSMRGGQGYLRIFRVFPAQSRIDVVTYSPSLHTYLDDDDNRFSYTDVDLGRGDGAAPPVP</sequence>
<dbReference type="STRING" id="1206085.SAMN05443575_3202"/>
<evidence type="ECO:0008006" key="6">
    <source>
        <dbReference type="Google" id="ProtNLM"/>
    </source>
</evidence>
<dbReference type="Pfam" id="PF06439">
    <property type="entry name" value="3keto-disac_hyd"/>
    <property type="match status" value="1"/>
</dbReference>
<proteinExistence type="predicted"/>
<dbReference type="PANTHER" id="PTHR43143">
    <property type="entry name" value="METALLOPHOSPHOESTERASE, CALCINEURIN SUPERFAMILY"/>
    <property type="match status" value="1"/>
</dbReference>
<dbReference type="InterPro" id="IPR004843">
    <property type="entry name" value="Calcineurin-like_PHP"/>
</dbReference>